<keyword evidence="3" id="KW-0472">Membrane</keyword>
<comment type="similarity">
    <text evidence="1">Belongs to the peptidase A24 family.</text>
</comment>
<dbReference type="GO" id="GO:0005886">
    <property type="term" value="C:plasma membrane"/>
    <property type="evidence" value="ECO:0007669"/>
    <property type="project" value="TreeGrafter"/>
</dbReference>
<dbReference type="EMBL" id="CP006850">
    <property type="protein sequence ID" value="AHH19323.1"/>
    <property type="molecule type" value="Genomic_DNA"/>
</dbReference>
<dbReference type="PATRIC" id="fig|1415166.3.peg.4666"/>
<dbReference type="PANTHER" id="PTHR30487">
    <property type="entry name" value="TYPE 4 PREPILIN-LIKE PROTEINS LEADER PEPTIDE-PROCESSING ENZYME"/>
    <property type="match status" value="1"/>
</dbReference>
<evidence type="ECO:0000259" key="4">
    <source>
        <dbReference type="Pfam" id="PF01478"/>
    </source>
</evidence>
<dbReference type="GO" id="GO:0006465">
    <property type="term" value="P:signal peptide processing"/>
    <property type="evidence" value="ECO:0007669"/>
    <property type="project" value="TreeGrafter"/>
</dbReference>
<feature type="domain" description="Prepilin type IV endopeptidase peptidase" evidence="4">
    <location>
        <begin position="11"/>
        <end position="96"/>
    </location>
</feature>
<reference evidence="5 6" key="1">
    <citation type="journal article" date="2014" name="Appl. Environ. Microbiol.">
        <title>Insights into the Microbial Degradation of Rubber and Gutta-Percha by Analysis of the Complete Genome of Nocardia nova SH22a.</title>
        <authorList>
            <person name="Luo Q."/>
            <person name="Hiessl S."/>
            <person name="Poehlein A."/>
            <person name="Daniel R."/>
            <person name="Steinbuchel A."/>
        </authorList>
    </citation>
    <scope>NUCLEOTIDE SEQUENCE [LARGE SCALE GENOMIC DNA]</scope>
    <source>
        <strain evidence="5">SH22a</strain>
    </source>
</reference>
<dbReference type="HOGENOM" id="CLU_057101_11_0_11"/>
<protein>
    <submittedName>
        <fullName evidence="5">Putative peptidase, A24 (Type IV prepilin peptidase) family</fullName>
    </submittedName>
</protein>
<evidence type="ECO:0000256" key="3">
    <source>
        <dbReference type="SAM" id="Phobius"/>
    </source>
</evidence>
<dbReference type="AlphaFoldDB" id="W5TK39"/>
<dbReference type="InterPro" id="IPR000045">
    <property type="entry name" value="Prepilin_IV_endopep_pep"/>
</dbReference>
<feature type="transmembrane region" description="Helical" evidence="3">
    <location>
        <begin position="37"/>
        <end position="63"/>
    </location>
</feature>
<dbReference type="Pfam" id="PF01478">
    <property type="entry name" value="Peptidase_A24"/>
    <property type="match status" value="1"/>
</dbReference>
<evidence type="ECO:0000256" key="1">
    <source>
        <dbReference type="ARBA" id="ARBA00005801"/>
    </source>
</evidence>
<feature type="region of interest" description="Disordered" evidence="2">
    <location>
        <begin position="158"/>
        <end position="192"/>
    </location>
</feature>
<dbReference type="PANTHER" id="PTHR30487:SF0">
    <property type="entry name" value="PREPILIN LEADER PEPTIDASE_N-METHYLTRANSFERASE-RELATED"/>
    <property type="match status" value="1"/>
</dbReference>
<dbReference type="InterPro" id="IPR050882">
    <property type="entry name" value="Prepilin_peptidase/N-MTase"/>
</dbReference>
<name>W5TK39_9NOCA</name>
<sequence length="223" mass="22109">MDAMYAIALAALVIWCVVLSAIDIRTRRLPDALTLPGAAAVLAVATLTGHGSAALCGALLLAVPYLLVHLIAPAACGGGDVKLALGIGAAAACGGAQTWVWAALGAPLLTASAGAGILAATRFAGPGSGPIPDVGSIPAPMRDPPRRPGPAFRARAAAGLGVRASGRTARSDRIGPPKAASPHGDRSAHPDSRCARSVLAAPIMVPHGPAMCLATVAALWPTR</sequence>
<organism evidence="5 6">
    <name type="scientific">Nocardia nova SH22a</name>
    <dbReference type="NCBI Taxonomy" id="1415166"/>
    <lineage>
        <taxon>Bacteria</taxon>
        <taxon>Bacillati</taxon>
        <taxon>Actinomycetota</taxon>
        <taxon>Actinomycetes</taxon>
        <taxon>Mycobacteriales</taxon>
        <taxon>Nocardiaceae</taxon>
        <taxon>Nocardia</taxon>
    </lineage>
</organism>
<keyword evidence="3" id="KW-0812">Transmembrane</keyword>
<accession>W5TK39</accession>
<keyword evidence="3" id="KW-1133">Transmembrane helix</keyword>
<dbReference type="STRING" id="1415166.NONO_c45390"/>
<dbReference type="GO" id="GO:0004190">
    <property type="term" value="F:aspartic-type endopeptidase activity"/>
    <property type="evidence" value="ECO:0007669"/>
    <property type="project" value="InterPro"/>
</dbReference>
<feature type="compositionally biased region" description="Low complexity" evidence="2">
    <location>
        <begin position="158"/>
        <end position="167"/>
    </location>
</feature>
<gene>
    <name evidence="5" type="ORF">NONO_c45390</name>
</gene>
<keyword evidence="6" id="KW-1185">Reference proteome</keyword>
<feature type="compositionally biased region" description="Basic and acidic residues" evidence="2">
    <location>
        <begin position="183"/>
        <end position="192"/>
    </location>
</feature>
<evidence type="ECO:0000256" key="2">
    <source>
        <dbReference type="SAM" id="MobiDB-lite"/>
    </source>
</evidence>
<evidence type="ECO:0000313" key="6">
    <source>
        <dbReference type="Proteomes" id="UP000019150"/>
    </source>
</evidence>
<dbReference type="KEGG" id="nno:NONO_c45390"/>
<dbReference type="eggNOG" id="COG1989">
    <property type="taxonomic scope" value="Bacteria"/>
</dbReference>
<evidence type="ECO:0000313" key="5">
    <source>
        <dbReference type="EMBL" id="AHH19323.1"/>
    </source>
</evidence>
<dbReference type="Gene3D" id="1.20.120.1220">
    <property type="match status" value="1"/>
</dbReference>
<proteinExistence type="inferred from homology"/>
<dbReference type="Proteomes" id="UP000019150">
    <property type="component" value="Chromosome"/>
</dbReference>